<comment type="caution">
    <text evidence="1">The sequence shown here is derived from an EMBL/GenBank/DDBJ whole genome shotgun (WGS) entry which is preliminary data.</text>
</comment>
<reference evidence="1 2" key="1">
    <citation type="journal article" date="2022" name="Allergy">
        <title>Genome assembly and annotation of Periplaneta americana reveal a comprehensive cockroach allergen profile.</title>
        <authorList>
            <person name="Wang L."/>
            <person name="Xiong Q."/>
            <person name="Saelim N."/>
            <person name="Wang L."/>
            <person name="Nong W."/>
            <person name="Wan A.T."/>
            <person name="Shi M."/>
            <person name="Liu X."/>
            <person name="Cao Q."/>
            <person name="Hui J.H.L."/>
            <person name="Sookrung N."/>
            <person name="Leung T.F."/>
            <person name="Tungtrongchitr A."/>
            <person name="Tsui S.K.W."/>
        </authorList>
    </citation>
    <scope>NUCLEOTIDE SEQUENCE [LARGE SCALE GENOMIC DNA]</scope>
    <source>
        <strain evidence="1">PWHHKU_190912</strain>
    </source>
</reference>
<evidence type="ECO:0000313" key="1">
    <source>
        <dbReference type="EMBL" id="KAJ4446086.1"/>
    </source>
</evidence>
<dbReference type="EMBL" id="JAJSOF020000009">
    <property type="protein sequence ID" value="KAJ4446086.1"/>
    <property type="molecule type" value="Genomic_DNA"/>
</dbReference>
<dbReference type="PANTHER" id="PTHR47027">
    <property type="entry name" value="REVERSE TRANSCRIPTASE DOMAIN-CONTAINING PROTEIN"/>
    <property type="match status" value="1"/>
</dbReference>
<proteinExistence type="predicted"/>
<gene>
    <name evidence="1" type="ORF">ANN_12778</name>
</gene>
<evidence type="ECO:0008006" key="3">
    <source>
        <dbReference type="Google" id="ProtNLM"/>
    </source>
</evidence>
<name>A0ABQ8TJH8_PERAM</name>
<dbReference type="PANTHER" id="PTHR47027:SF25">
    <property type="entry name" value="REVERSE TRANSCRIPTASE DOMAIN-CONTAINING PROTEIN"/>
    <property type="match status" value="1"/>
</dbReference>
<dbReference type="Proteomes" id="UP001148838">
    <property type="component" value="Unassembled WGS sequence"/>
</dbReference>
<evidence type="ECO:0000313" key="2">
    <source>
        <dbReference type="Proteomes" id="UP001148838"/>
    </source>
</evidence>
<protein>
    <recommendedName>
        <fullName evidence="3">Endonuclease-reverse transcriptase</fullName>
    </recommendedName>
</protein>
<sequence>MQDSKTFNFIFNSGRPIVKNKIISREIKIKIYKTLIRPIITYGTETWVLNKNTCKQLAVFERKILRRIFGAIETVDRWRARYNEIYELYKESDLEAHIRCQRLRWLGHVTRMETTRKVKVVFNNNPDGTRLRGRLRTKWWNCVRVDVNRLGIRNWRELAMDREGWKRAIEEVKAHLGCNTEEEEEEEEEEEDADDMALLAEEEMILKDMLLELNDSCDQYGMKINANTKKTMVIGRKIKKINLLILSGAVKQVDSFKYLGCTISSNMSCSKEVKRRIAMAKEAFKRKRPLAGRANALPTELSRNCTRSWLKYSRYIHTPQVRLQNVRVQH</sequence>
<keyword evidence="2" id="KW-1185">Reference proteome</keyword>
<accession>A0ABQ8TJH8</accession>
<organism evidence="1 2">
    <name type="scientific">Periplaneta americana</name>
    <name type="common">American cockroach</name>
    <name type="synonym">Blatta americana</name>
    <dbReference type="NCBI Taxonomy" id="6978"/>
    <lineage>
        <taxon>Eukaryota</taxon>
        <taxon>Metazoa</taxon>
        <taxon>Ecdysozoa</taxon>
        <taxon>Arthropoda</taxon>
        <taxon>Hexapoda</taxon>
        <taxon>Insecta</taxon>
        <taxon>Pterygota</taxon>
        <taxon>Neoptera</taxon>
        <taxon>Polyneoptera</taxon>
        <taxon>Dictyoptera</taxon>
        <taxon>Blattodea</taxon>
        <taxon>Blattoidea</taxon>
        <taxon>Blattidae</taxon>
        <taxon>Blattinae</taxon>
        <taxon>Periplaneta</taxon>
    </lineage>
</organism>